<feature type="active site" description="Proton acceptor" evidence="16">
    <location>
        <position position="109"/>
    </location>
</feature>
<dbReference type="PANTHER" id="PTHR34265:SF1">
    <property type="entry name" value="TYPE III PANTOTHENATE KINASE"/>
    <property type="match status" value="1"/>
</dbReference>
<comment type="catalytic activity">
    <reaction evidence="1 16">
        <text>(R)-pantothenate + ATP = (R)-4'-phosphopantothenate + ADP + H(+)</text>
        <dbReference type="Rhea" id="RHEA:16373"/>
        <dbReference type="ChEBI" id="CHEBI:10986"/>
        <dbReference type="ChEBI" id="CHEBI:15378"/>
        <dbReference type="ChEBI" id="CHEBI:29032"/>
        <dbReference type="ChEBI" id="CHEBI:30616"/>
        <dbReference type="ChEBI" id="CHEBI:456216"/>
        <dbReference type="EC" id="2.7.1.33"/>
    </reaction>
</comment>
<dbReference type="RefSeq" id="WP_023276258.1">
    <property type="nucleotide sequence ID" value="NZ_CP097562.1"/>
</dbReference>
<feature type="binding site" evidence="16">
    <location>
        <begin position="107"/>
        <end position="110"/>
    </location>
    <ligand>
        <name>substrate</name>
    </ligand>
</feature>
<dbReference type="Proteomes" id="UP000017429">
    <property type="component" value="Chromosome"/>
</dbReference>
<keyword evidence="9 16" id="KW-0547">Nucleotide-binding</keyword>
<dbReference type="NCBIfam" id="TIGR00671">
    <property type="entry name" value="baf"/>
    <property type="match status" value="1"/>
</dbReference>
<dbReference type="EC" id="2.7.1.33" evidence="6 16"/>
<evidence type="ECO:0000256" key="4">
    <source>
        <dbReference type="ARBA" id="ARBA00005225"/>
    </source>
</evidence>
<dbReference type="GO" id="GO:0004594">
    <property type="term" value="F:pantothenate kinase activity"/>
    <property type="evidence" value="ECO:0007669"/>
    <property type="project" value="UniProtKB-UniRule"/>
</dbReference>
<dbReference type="GO" id="GO:0005524">
    <property type="term" value="F:ATP binding"/>
    <property type="evidence" value="ECO:0007669"/>
    <property type="project" value="UniProtKB-UniRule"/>
</dbReference>
<evidence type="ECO:0000256" key="12">
    <source>
        <dbReference type="ARBA" id="ARBA00022958"/>
    </source>
</evidence>
<keyword evidence="16" id="KW-0479">Metal-binding</keyword>
<feature type="binding site" evidence="16">
    <location>
        <position position="132"/>
    </location>
    <ligand>
        <name>ATP</name>
        <dbReference type="ChEBI" id="CHEBI:30616"/>
    </ligand>
</feature>
<dbReference type="Pfam" id="PF03309">
    <property type="entry name" value="Pan_kinase"/>
    <property type="match status" value="1"/>
</dbReference>
<evidence type="ECO:0000256" key="10">
    <source>
        <dbReference type="ARBA" id="ARBA00022777"/>
    </source>
</evidence>
<evidence type="ECO:0000256" key="11">
    <source>
        <dbReference type="ARBA" id="ARBA00022840"/>
    </source>
</evidence>
<feature type="binding site" evidence="16">
    <location>
        <begin position="6"/>
        <end position="13"/>
    </location>
    <ligand>
        <name>ATP</name>
        <dbReference type="ChEBI" id="CHEBI:30616"/>
    </ligand>
</feature>
<dbReference type="GO" id="GO:0046872">
    <property type="term" value="F:metal ion binding"/>
    <property type="evidence" value="ECO:0007669"/>
    <property type="project" value="UniProtKB-KW"/>
</dbReference>
<dbReference type="NCBIfam" id="NF009855">
    <property type="entry name" value="PRK13321.1"/>
    <property type="match status" value="1"/>
</dbReference>
<name>V2PXZ7_9BACT</name>
<dbReference type="eggNOG" id="COG1521">
    <property type="taxonomic scope" value="Bacteria"/>
</dbReference>
<evidence type="ECO:0000313" key="18">
    <source>
        <dbReference type="Proteomes" id="UP000017429"/>
    </source>
</evidence>
<comment type="cofactor">
    <cofactor evidence="16">
        <name>NH4(+)</name>
        <dbReference type="ChEBI" id="CHEBI:28938"/>
    </cofactor>
    <cofactor evidence="16">
        <name>K(+)</name>
        <dbReference type="ChEBI" id="CHEBI:29103"/>
    </cofactor>
    <text evidence="16">A monovalent cation. Ammonium or potassium.</text>
</comment>
<dbReference type="KEGG" id="msch:N508_000245"/>
<keyword evidence="8 16" id="KW-0808">Transferase</keyword>
<keyword evidence="13 16" id="KW-0173">Coenzyme A biosynthesis</keyword>
<proteinExistence type="inferred from homology"/>
<evidence type="ECO:0000256" key="7">
    <source>
        <dbReference type="ARBA" id="ARBA00022490"/>
    </source>
</evidence>
<evidence type="ECO:0000313" key="17">
    <source>
        <dbReference type="EMBL" id="USF23189.1"/>
    </source>
</evidence>
<comment type="subcellular location">
    <subcellularLocation>
        <location evidence="3 16">Cytoplasm</location>
    </subcellularLocation>
</comment>
<dbReference type="InterPro" id="IPR004619">
    <property type="entry name" value="Type_III_PanK"/>
</dbReference>
<reference evidence="17" key="1">
    <citation type="journal article" date="2014" name="Genome Announc.">
        <title>Draft genome sequences of the altered schaedler flora, a defined bacterial community from gnotobiotic mice.</title>
        <authorList>
            <person name="Wannemuehler M.J."/>
            <person name="Overstreet A.M."/>
            <person name="Ward D.V."/>
            <person name="Phillips G.J."/>
        </authorList>
    </citation>
    <scope>NUCLEOTIDE SEQUENCE</scope>
    <source>
        <strain evidence="17">ASF457</strain>
    </source>
</reference>
<dbReference type="InterPro" id="IPR043129">
    <property type="entry name" value="ATPase_NBD"/>
</dbReference>
<evidence type="ECO:0000256" key="9">
    <source>
        <dbReference type="ARBA" id="ARBA00022741"/>
    </source>
</evidence>
<evidence type="ECO:0000256" key="3">
    <source>
        <dbReference type="ARBA" id="ARBA00004496"/>
    </source>
</evidence>
<evidence type="ECO:0000256" key="16">
    <source>
        <dbReference type="HAMAP-Rule" id="MF_01274"/>
    </source>
</evidence>
<dbReference type="GO" id="GO:0015937">
    <property type="term" value="P:coenzyme A biosynthetic process"/>
    <property type="evidence" value="ECO:0007669"/>
    <property type="project" value="UniProtKB-UniRule"/>
</dbReference>
<dbReference type="PANTHER" id="PTHR34265">
    <property type="entry name" value="TYPE III PANTOTHENATE KINASE"/>
    <property type="match status" value="1"/>
</dbReference>
<sequence length="256" mass="28400">MILTVDIGNTNTVLGIYNDNKLIYKFRIQSIHDKTTDEYASLLLTLLERNNVNVAKIEGAIIGSVVPQLQYTFIRMIKKYFKINTLVVNSELKTGITMQVDNPKEVGADRIANAVAGVEKYGKPCIVIDFGTATTFDIINKYGAYIGGIICPGIMLASKMLRSNTAQLPEVSIKKPSSVIGKNTVHHIQSGIYFGYLEMINGLLRRVLKEEFLDNNVNVIITGGLGNDISNDMEFKAVYEPNLTLDGLMILYKNNI</sequence>
<feature type="binding site" evidence="16">
    <location>
        <position position="184"/>
    </location>
    <ligand>
        <name>substrate</name>
    </ligand>
</feature>
<evidence type="ECO:0000256" key="14">
    <source>
        <dbReference type="ARBA" id="ARBA00038036"/>
    </source>
</evidence>
<dbReference type="CDD" id="cd24015">
    <property type="entry name" value="ASKHA_NBD_PanK-III"/>
    <property type="match status" value="1"/>
</dbReference>
<keyword evidence="7 16" id="KW-0963">Cytoplasm</keyword>
<comment type="function">
    <text evidence="16">Catalyzes the phosphorylation of pantothenate (Pan), the first step in CoA biosynthesis.</text>
</comment>
<evidence type="ECO:0000256" key="6">
    <source>
        <dbReference type="ARBA" id="ARBA00012102"/>
    </source>
</evidence>
<keyword evidence="10 16" id="KW-0418">Kinase</keyword>
<reference evidence="17" key="3">
    <citation type="submission" date="2022-06" db="EMBL/GenBank/DDBJ databases">
        <title>Resources to Facilitate Use of the Altered Schaedler Flora (ASF) Mouse Model to Study Microbiome Function.</title>
        <authorList>
            <person name="Proctor A."/>
            <person name="Parvinroo S."/>
            <person name="Richie T."/>
            <person name="Jia X."/>
            <person name="Lee S.T.M."/>
            <person name="Karp P.D."/>
            <person name="Paley S."/>
            <person name="Kostic A.D."/>
            <person name="Pierre J.F."/>
            <person name="Wannemuehler M.J."/>
            <person name="Phillips G.J."/>
        </authorList>
    </citation>
    <scope>NUCLEOTIDE SEQUENCE</scope>
    <source>
        <strain evidence="17">ASF457</strain>
    </source>
</reference>
<evidence type="ECO:0000256" key="1">
    <source>
        <dbReference type="ARBA" id="ARBA00001206"/>
    </source>
</evidence>
<accession>V2PXZ7</accession>
<reference evidence="17" key="2">
    <citation type="submission" date="2022-05" db="EMBL/GenBank/DDBJ databases">
        <authorList>
            <person name="Proctor A.L."/>
            <person name="Phillips G.J."/>
            <person name="Wannemuehler M.J."/>
        </authorList>
    </citation>
    <scope>NUCLEOTIDE SEQUENCE</scope>
    <source>
        <strain evidence="17">ASF457</strain>
    </source>
</reference>
<comment type="pathway">
    <text evidence="4 16">Cofactor biosynthesis; coenzyme A biosynthesis; CoA from (R)-pantothenate: step 1/5.</text>
</comment>
<dbReference type="AlphaFoldDB" id="V2PXZ7"/>
<feature type="binding site" evidence="16">
    <location>
        <position position="129"/>
    </location>
    <ligand>
        <name>K(+)</name>
        <dbReference type="ChEBI" id="CHEBI:29103"/>
    </ligand>
</feature>
<dbReference type="OrthoDB" id="9804707at2"/>
<dbReference type="HAMAP" id="MF_01274">
    <property type="entry name" value="Pantothen_kinase_3"/>
    <property type="match status" value="1"/>
</dbReference>
<dbReference type="EMBL" id="CP097562">
    <property type="protein sequence ID" value="USF23189.1"/>
    <property type="molecule type" value="Genomic_DNA"/>
</dbReference>
<evidence type="ECO:0000256" key="15">
    <source>
        <dbReference type="ARBA" id="ARBA00040883"/>
    </source>
</evidence>
<keyword evidence="12 16" id="KW-0630">Potassium</keyword>
<dbReference type="Gene3D" id="3.30.420.40">
    <property type="match status" value="2"/>
</dbReference>
<organism evidence="17 18">
    <name type="scientific">Mucispirillum schaedleri ASF457</name>
    <dbReference type="NCBI Taxonomy" id="1379858"/>
    <lineage>
        <taxon>Bacteria</taxon>
        <taxon>Pseudomonadati</taxon>
        <taxon>Deferribacterota</taxon>
        <taxon>Deferribacteres</taxon>
        <taxon>Deferribacterales</taxon>
        <taxon>Mucispirillaceae</taxon>
        <taxon>Mucispirillum</taxon>
    </lineage>
</organism>
<gene>
    <name evidence="16 17" type="primary">coaX</name>
    <name evidence="17" type="ORF">N508_000245</name>
</gene>
<dbReference type="NCBIfam" id="NF009848">
    <property type="entry name" value="PRK13318.1-6"/>
    <property type="match status" value="1"/>
</dbReference>
<evidence type="ECO:0000256" key="8">
    <source>
        <dbReference type="ARBA" id="ARBA00022679"/>
    </source>
</evidence>
<comment type="cofactor">
    <cofactor evidence="2">
        <name>K(+)</name>
        <dbReference type="ChEBI" id="CHEBI:29103"/>
    </cofactor>
</comment>
<dbReference type="GO" id="GO:0005737">
    <property type="term" value="C:cytoplasm"/>
    <property type="evidence" value="ECO:0007669"/>
    <property type="project" value="UniProtKB-SubCell"/>
</dbReference>
<dbReference type="SUPFAM" id="SSF53067">
    <property type="entry name" value="Actin-like ATPase domain"/>
    <property type="match status" value="2"/>
</dbReference>
<keyword evidence="11 16" id="KW-0067">ATP-binding</keyword>
<comment type="caution">
    <text evidence="16">Lacks conserved residue(s) required for the propagation of feature annotation.</text>
</comment>
<evidence type="ECO:0000256" key="5">
    <source>
        <dbReference type="ARBA" id="ARBA00011738"/>
    </source>
</evidence>
<evidence type="ECO:0000256" key="13">
    <source>
        <dbReference type="ARBA" id="ARBA00022993"/>
    </source>
</evidence>
<comment type="subunit">
    <text evidence="5 16">Homodimer.</text>
</comment>
<evidence type="ECO:0000256" key="2">
    <source>
        <dbReference type="ARBA" id="ARBA00001958"/>
    </source>
</evidence>
<keyword evidence="18" id="KW-1185">Reference proteome</keyword>
<comment type="similarity">
    <text evidence="14 16">Belongs to the type III pantothenate kinase family.</text>
</comment>
<protein>
    <recommendedName>
        <fullName evidence="15 16">Type III pantothenate kinase</fullName>
        <ecNumber evidence="6 16">2.7.1.33</ecNumber>
    </recommendedName>
    <alternativeName>
        <fullName evidence="16">PanK-III</fullName>
    </alternativeName>
    <alternativeName>
        <fullName evidence="16">Pantothenic acid kinase</fullName>
    </alternativeName>
</protein>